<dbReference type="EMBL" id="JAMZEK010000001">
    <property type="protein sequence ID" value="MCP1372445.1"/>
    <property type="molecule type" value="Genomic_DNA"/>
</dbReference>
<dbReference type="Pfam" id="PF17957">
    <property type="entry name" value="Big_7"/>
    <property type="match status" value="2"/>
</dbReference>
<evidence type="ECO:0000256" key="1">
    <source>
        <dbReference type="SAM" id="MobiDB-lite"/>
    </source>
</evidence>
<dbReference type="Gene3D" id="2.60.120.260">
    <property type="entry name" value="Galactose-binding domain-like"/>
    <property type="match status" value="1"/>
</dbReference>
<keyword evidence="4" id="KW-1185">Reference proteome</keyword>
<feature type="chain" id="PRO_5045680906" evidence="2">
    <location>
        <begin position="25"/>
        <end position="917"/>
    </location>
</feature>
<evidence type="ECO:0000313" key="3">
    <source>
        <dbReference type="EMBL" id="MCP1372445.1"/>
    </source>
</evidence>
<gene>
    <name evidence="3" type="ORF">NC595_00045</name>
</gene>
<organism evidence="3 4">
    <name type="scientific">Dyella lutea</name>
    <dbReference type="NCBI Taxonomy" id="2950441"/>
    <lineage>
        <taxon>Bacteria</taxon>
        <taxon>Pseudomonadati</taxon>
        <taxon>Pseudomonadota</taxon>
        <taxon>Gammaproteobacteria</taxon>
        <taxon>Lysobacterales</taxon>
        <taxon>Rhodanobacteraceae</taxon>
        <taxon>Dyella</taxon>
    </lineage>
</organism>
<accession>A0ABT1F537</accession>
<feature type="region of interest" description="Disordered" evidence="1">
    <location>
        <begin position="663"/>
        <end position="691"/>
    </location>
</feature>
<dbReference type="Proteomes" id="UP001204615">
    <property type="component" value="Unassembled WGS sequence"/>
</dbReference>
<dbReference type="Gene3D" id="2.60.40.4070">
    <property type="match status" value="1"/>
</dbReference>
<feature type="compositionally biased region" description="Polar residues" evidence="1">
    <location>
        <begin position="583"/>
        <end position="597"/>
    </location>
</feature>
<feature type="compositionally biased region" description="Polar residues" evidence="1">
    <location>
        <begin position="671"/>
        <end position="691"/>
    </location>
</feature>
<dbReference type="InterPro" id="IPR013783">
    <property type="entry name" value="Ig-like_fold"/>
</dbReference>
<dbReference type="SUPFAM" id="SSF89550">
    <property type="entry name" value="PHP domain-like"/>
    <property type="match status" value="1"/>
</dbReference>
<name>A0ABT1F537_9GAMM</name>
<evidence type="ECO:0000256" key="2">
    <source>
        <dbReference type="SAM" id="SignalP"/>
    </source>
</evidence>
<dbReference type="RefSeq" id="WP_253564097.1">
    <property type="nucleotide sequence ID" value="NZ_JAMZEK010000001.1"/>
</dbReference>
<dbReference type="NCBIfam" id="NF038032">
    <property type="entry name" value="CehA_McbA_metalo"/>
    <property type="match status" value="1"/>
</dbReference>
<feature type="signal peptide" evidence="2">
    <location>
        <begin position="1"/>
        <end position="24"/>
    </location>
</feature>
<reference evidence="3 4" key="1">
    <citation type="submission" date="2022-06" db="EMBL/GenBank/DDBJ databases">
        <title>Dyella sp. Sa strain:Sa Genome sequencing.</title>
        <authorList>
            <person name="Park S."/>
        </authorList>
    </citation>
    <scope>NUCLEOTIDE SEQUENCE [LARGE SCALE GENOMIC DNA]</scope>
    <source>
        <strain evidence="3 4">Sa</strain>
    </source>
</reference>
<dbReference type="InterPro" id="IPR016195">
    <property type="entry name" value="Pol/histidinol_Pase-like"/>
</dbReference>
<sequence length="917" mass="95772">MQRKSWIAGSLVLAGAVFCTPALATMPLPDHQEFGVALQVPFTASATRPITLHFEYPGAAPGTPIAWEVDVLDASGQVRRHWQGSTTLAKARDTLVHMNWDGRDAQRQALAPGYYTVRLRALAMDDTVVARIGSGLVGQALDLAHVKAPELIEQQRYDVMVGSVAKPAMPAFHALPMHRPATQGIVTQAASMQSVSTTGGLPYTIYYGNLHSQTNHSDGGGVVSTCKDAQPPQSAPYGPADAYQYAMNEGLDFLMTSEHNHMYDGSTGTNSSASPTTAHNLFQSGLQAASTFNAAHANFLAIYGLEWGVISNGGHMNIFNTPSLLEWEYNSSNQLIGDIYTAKSDYASLYTLMHTNGWIGQFNHPASSGQFVVNGTNFGYTADGDAVMVLAEVLNSSAFSNNTTETESSRTSYETAFDTILERGYHVAPSSDQDNHCANWGASFTNRTGVLLPNGAALNLADFLDALRARRVFATEDKTAQIVLTANGHVMGERFSNSGPLTLTVNYASSSGHTAQRVQVFEGVPGSNGTVSTLSQTATTTITPSTGDHFYYAKITQDDGLRLWSAPVWVTEGTGGDTTPPTVSASESGSSGTVTLSASASDNVGVTKVEFYVDGALKATDTSSPYSASLDSTTLADGSHSLVAKAYDAAGNVGTSSTVSFSVSNGGSGGDTTPPTVSAAESGSSGTVTLSASASDNVGVTKVEFYVDSTLQATDTSAPYSASLDSTTLANGSHSLVAKAYDAAGNVGTSSTVSFSVSNSTGGGSTELIGNGDFEGGATVWTQTSGVITSSSNEAAHSGSWKAWLDGYGSSHTDYVRQSITIPSGVSSATLSFYLHIDTAESGSSAYDTLKVQAITASGSYVTLATYSNANAASGYTLHTISLAAYKGQTIQVNFYGVEDGSLQTSFVVDDVSVKTQ</sequence>
<protein>
    <submittedName>
        <fullName evidence="3">Ig-like domain-containing protein</fullName>
    </submittedName>
</protein>
<evidence type="ECO:0000313" key="4">
    <source>
        <dbReference type="Proteomes" id="UP001204615"/>
    </source>
</evidence>
<keyword evidence="2" id="KW-0732">Signal</keyword>
<dbReference type="InterPro" id="IPR013320">
    <property type="entry name" value="ConA-like_dom_sf"/>
</dbReference>
<dbReference type="Gene3D" id="3.20.20.140">
    <property type="entry name" value="Metal-dependent hydrolases"/>
    <property type="match status" value="1"/>
</dbReference>
<dbReference type="SUPFAM" id="SSF49899">
    <property type="entry name" value="Concanavalin A-like lectins/glucanases"/>
    <property type="match status" value="1"/>
</dbReference>
<feature type="region of interest" description="Disordered" evidence="1">
    <location>
        <begin position="572"/>
        <end position="597"/>
    </location>
</feature>
<dbReference type="Gene3D" id="2.60.40.10">
    <property type="entry name" value="Immunoglobulins"/>
    <property type="match status" value="2"/>
</dbReference>
<proteinExistence type="predicted"/>
<comment type="caution">
    <text evidence="3">The sequence shown here is derived from an EMBL/GenBank/DDBJ whole genome shotgun (WGS) entry which is preliminary data.</text>
</comment>